<comment type="similarity">
    <text evidence="4">Belongs to the cellobiose 2-epimerase family.</text>
</comment>
<dbReference type="Proteomes" id="UP000663981">
    <property type="component" value="Unassembled WGS sequence"/>
</dbReference>
<dbReference type="Pfam" id="PF07221">
    <property type="entry name" value="GlcNAc_2-epim"/>
    <property type="match status" value="1"/>
</dbReference>
<keyword evidence="3 4" id="KW-0413">Isomerase</keyword>
<comment type="similarity">
    <text evidence="2">Belongs to the N-acylglucosamine 2-epimerase family.</text>
</comment>
<dbReference type="InterPro" id="IPR008928">
    <property type="entry name" value="6-hairpin_glycosidase_sf"/>
</dbReference>
<evidence type="ECO:0000256" key="3">
    <source>
        <dbReference type="ARBA" id="ARBA00023235"/>
    </source>
</evidence>
<protein>
    <recommendedName>
        <fullName evidence="4">Cellobiose 2-epimerase</fullName>
        <shortName evidence="4">CE</shortName>
        <ecNumber evidence="4">5.1.3.11</ecNumber>
    </recommendedName>
</protein>
<dbReference type="HAMAP" id="MF_00929">
    <property type="entry name" value="Cellobiose_2_epim"/>
    <property type="match status" value="1"/>
</dbReference>
<dbReference type="InterPro" id="IPR010819">
    <property type="entry name" value="AGE/CE"/>
</dbReference>
<evidence type="ECO:0000256" key="4">
    <source>
        <dbReference type="HAMAP-Rule" id="MF_00929"/>
    </source>
</evidence>
<evidence type="ECO:0000313" key="6">
    <source>
        <dbReference type="Proteomes" id="UP000663981"/>
    </source>
</evidence>
<gene>
    <name evidence="5" type="ORF">I7822_04670</name>
</gene>
<accession>A0ABS3MYU6</accession>
<dbReference type="SUPFAM" id="SSF48208">
    <property type="entry name" value="Six-hairpin glycosidases"/>
    <property type="match status" value="1"/>
</dbReference>
<comment type="caution">
    <text evidence="5">The sequence shown here is derived from an EMBL/GenBank/DDBJ whole genome shotgun (WGS) entry which is preliminary data.</text>
</comment>
<dbReference type="Gene3D" id="1.50.10.10">
    <property type="match status" value="1"/>
</dbReference>
<proteinExistence type="inferred from homology"/>
<dbReference type="InterPro" id="IPR028584">
    <property type="entry name" value="Cellobiose_2_epim"/>
</dbReference>
<dbReference type="EMBL" id="JAGDEL010000002">
    <property type="protein sequence ID" value="MBO1510985.1"/>
    <property type="molecule type" value="Genomic_DNA"/>
</dbReference>
<evidence type="ECO:0000313" key="5">
    <source>
        <dbReference type="EMBL" id="MBO1510985.1"/>
    </source>
</evidence>
<dbReference type="PANTHER" id="PTHR15108">
    <property type="entry name" value="N-ACYLGLUCOSAMINE-2-EPIMERASE"/>
    <property type="match status" value="1"/>
</dbReference>
<comment type="function">
    <text evidence="4">Catalyzes the reversible epimerization of cellobiose to 4-O-beta-D-glucopyranosyl-D-mannose (Glc-Man).</text>
</comment>
<dbReference type="EC" id="5.1.3.11" evidence="4"/>
<comment type="catalytic activity">
    <reaction evidence="1 4">
        <text>D-cellobiose = beta-D-glucosyl-(1-&gt;4)-D-mannopyranose</text>
        <dbReference type="Rhea" id="RHEA:23384"/>
        <dbReference type="ChEBI" id="CHEBI:17057"/>
        <dbReference type="ChEBI" id="CHEBI:47931"/>
        <dbReference type="EC" id="5.1.3.11"/>
    </reaction>
</comment>
<evidence type="ECO:0000256" key="2">
    <source>
        <dbReference type="ARBA" id="ARBA00008558"/>
    </source>
</evidence>
<reference evidence="5 6" key="1">
    <citation type="submission" date="2021-03" db="EMBL/GenBank/DDBJ databases">
        <title>Whole genome sequence of Metabacillus bambusae BG109.</title>
        <authorList>
            <person name="Jeong J.W."/>
        </authorList>
    </citation>
    <scope>NUCLEOTIDE SEQUENCE [LARGE SCALE GENOMIC DNA]</scope>
    <source>
        <strain evidence="5 6">BG109</strain>
    </source>
</reference>
<evidence type="ECO:0000256" key="1">
    <source>
        <dbReference type="ARBA" id="ARBA00001470"/>
    </source>
</evidence>
<keyword evidence="6" id="KW-1185">Reference proteome</keyword>
<name>A0ABS3MYU6_9BACI</name>
<dbReference type="InterPro" id="IPR012341">
    <property type="entry name" value="6hp_glycosidase-like_sf"/>
</dbReference>
<organism evidence="5 6">
    <name type="scientific">Metabacillus bambusae</name>
    <dbReference type="NCBI Taxonomy" id="2795218"/>
    <lineage>
        <taxon>Bacteria</taxon>
        <taxon>Bacillati</taxon>
        <taxon>Bacillota</taxon>
        <taxon>Bacilli</taxon>
        <taxon>Bacillales</taxon>
        <taxon>Bacillaceae</taxon>
        <taxon>Metabacillus</taxon>
    </lineage>
</organism>
<sequence>MNKLKNEIENHLLNHILPFWINLKDEQNGGFFGKVNYDLTVNKEADKGGIAASRFLWSFSAAYRLTKRPEYLECAHHAYSFLVEKVYDHEHHGLFWQVDYKGNPVEDQKHVYTQSFGVYALSEYYRVTKSEDALRYANKIFKLIETVGFDKENNAYKEEFDREWNELPNEKLSENGVVAEITTNTHLHVLEAYTNLYKASAEVVVKDRLTNLIEIFYEKIYDKDTKFLNVFFDKNWNSLLHLKSFGHDIEASWLIDDALKVLGLEDERFVQMVIDIAYNIAGAAILEDGSLANEQHNDDVDLTRIWWVQAEAMVGFQNAYERTNDEKFLTLVNGLWEYTKNNIVDHRDGGEWYWSVEPDGKPTERAVGEPWKTPYHNSRFCLEMMERIENI</sequence>
<dbReference type="RefSeq" id="WP_207975590.1">
    <property type="nucleotide sequence ID" value="NZ_JAGDEL010000002.1"/>
</dbReference>